<evidence type="ECO:0000313" key="2">
    <source>
        <dbReference type="EMBL" id="CAK0876955.1"/>
    </source>
</evidence>
<comment type="caution">
    <text evidence="2">The sequence shown here is derived from an EMBL/GenBank/DDBJ whole genome shotgun (WGS) entry which is preliminary data.</text>
</comment>
<gene>
    <name evidence="2" type="ORF">PCOR1329_LOCUS61142</name>
</gene>
<proteinExistence type="predicted"/>
<dbReference type="Proteomes" id="UP001189429">
    <property type="component" value="Unassembled WGS sequence"/>
</dbReference>
<reference evidence="2" key="1">
    <citation type="submission" date="2023-10" db="EMBL/GenBank/DDBJ databases">
        <authorList>
            <person name="Chen Y."/>
            <person name="Shah S."/>
            <person name="Dougan E. K."/>
            <person name="Thang M."/>
            <person name="Chan C."/>
        </authorList>
    </citation>
    <scope>NUCLEOTIDE SEQUENCE [LARGE SCALE GENOMIC DNA]</scope>
</reference>
<feature type="chain" id="PRO_5045667244" evidence="1">
    <location>
        <begin position="20"/>
        <end position="322"/>
    </location>
</feature>
<accession>A0ABN9VWR9</accession>
<keyword evidence="1" id="KW-0732">Signal</keyword>
<protein>
    <submittedName>
        <fullName evidence="2">Uncharacterized protein</fullName>
    </submittedName>
</protein>
<organism evidence="2 3">
    <name type="scientific">Prorocentrum cordatum</name>
    <dbReference type="NCBI Taxonomy" id="2364126"/>
    <lineage>
        <taxon>Eukaryota</taxon>
        <taxon>Sar</taxon>
        <taxon>Alveolata</taxon>
        <taxon>Dinophyceae</taxon>
        <taxon>Prorocentrales</taxon>
        <taxon>Prorocentraceae</taxon>
        <taxon>Prorocentrum</taxon>
    </lineage>
</organism>
<dbReference type="EMBL" id="CAUYUJ010017685">
    <property type="protein sequence ID" value="CAK0876955.1"/>
    <property type="molecule type" value="Genomic_DNA"/>
</dbReference>
<keyword evidence="3" id="KW-1185">Reference proteome</keyword>
<feature type="signal peptide" evidence="1">
    <location>
        <begin position="1"/>
        <end position="19"/>
    </location>
</feature>
<sequence length="322" mass="33850">MSCKMLGLLALLLAPLARARLRGFPAAGAAACGGPGPSAEAGAEAPDSGFDELALLQGEVEPAQGTHEKTVQEWLEHWDDHKTHISAASERVLHNETVAAQLAKIAAGACDDDPHWQDADGDGCEIYKFAIESGKMTQEVACGGGGEARSAPGLRGVRVAADATARAFCPATCGACPRPAPPAEPAAEPLEDDVTFLQVGVSSSEAPPKSTASWLSHMHDHRSRISDEDRVLHNETVAYQLQRLELERQGGHGCVDDPHWRDADGDGCEIYRFAVESGKTTRDLVCGGGGEQAAPARLRGGRVRVVADATARVFCPVTCGLC</sequence>
<evidence type="ECO:0000256" key="1">
    <source>
        <dbReference type="SAM" id="SignalP"/>
    </source>
</evidence>
<evidence type="ECO:0000313" key="3">
    <source>
        <dbReference type="Proteomes" id="UP001189429"/>
    </source>
</evidence>
<name>A0ABN9VWR9_9DINO</name>